<dbReference type="HOGENOM" id="CLU_1412915_0_0_6"/>
<name>G9ZJF3_9GAMM</name>
<dbReference type="PROSITE" id="PS50943">
    <property type="entry name" value="HTH_CROC1"/>
    <property type="match status" value="1"/>
</dbReference>
<dbReference type="CDD" id="cd00093">
    <property type="entry name" value="HTH_XRE"/>
    <property type="match status" value="1"/>
</dbReference>
<accession>G9ZJF3</accession>
<dbReference type="GO" id="GO:0003677">
    <property type="term" value="F:DNA binding"/>
    <property type="evidence" value="ECO:0007669"/>
    <property type="project" value="InterPro"/>
</dbReference>
<dbReference type="SMART" id="SM00530">
    <property type="entry name" value="HTH_XRE"/>
    <property type="match status" value="1"/>
</dbReference>
<dbReference type="InterPro" id="IPR010982">
    <property type="entry name" value="Lambda_DNA-bd_dom_sf"/>
</dbReference>
<dbReference type="Pfam" id="PF01381">
    <property type="entry name" value="HTH_3"/>
    <property type="match status" value="1"/>
</dbReference>
<dbReference type="STRING" id="797473.HMPREF9080_02922"/>
<feature type="domain" description="HTH cro/C1-type" evidence="2">
    <location>
        <begin position="8"/>
        <end position="61"/>
    </location>
</feature>
<feature type="region of interest" description="Disordered" evidence="1">
    <location>
        <begin position="167"/>
        <end position="192"/>
    </location>
</feature>
<proteinExistence type="predicted"/>
<dbReference type="EMBL" id="AGCM01000189">
    <property type="protein sequence ID" value="EHM49931.1"/>
    <property type="molecule type" value="Genomic_DNA"/>
</dbReference>
<evidence type="ECO:0000256" key="1">
    <source>
        <dbReference type="SAM" id="MobiDB-lite"/>
    </source>
</evidence>
<sequence length="192" mass="22282">MSEFHERLKELRCSKALTQESFAKIGGVTINTQVNYEKGERFPNADYLMRLAKEDFDVNYLLTGKRIRNKLHFEQGQLLDFYDEANKDVRAAVFDLFMIEQSGEPLRQTLLYRQNVLEYLTGHRKYGELSQEEMELLHLWHKTPWPMRKAVLNMLATDWCEEELKNYKAEDSSGGSSSRGGDSGDDSMKGAR</sequence>
<evidence type="ECO:0000259" key="2">
    <source>
        <dbReference type="PROSITE" id="PS50943"/>
    </source>
</evidence>
<evidence type="ECO:0000313" key="3">
    <source>
        <dbReference type="EMBL" id="EHM49931.1"/>
    </source>
</evidence>
<dbReference type="AlphaFoldDB" id="G9ZJF3"/>
<dbReference type="Proteomes" id="UP000004750">
    <property type="component" value="Unassembled WGS sequence"/>
</dbReference>
<reference evidence="3 4" key="1">
    <citation type="submission" date="2011-08" db="EMBL/GenBank/DDBJ databases">
        <authorList>
            <person name="Weinstock G."/>
            <person name="Sodergren E."/>
            <person name="Clifton S."/>
            <person name="Fulton L."/>
            <person name="Fulton B."/>
            <person name="Courtney L."/>
            <person name="Fronick C."/>
            <person name="Harrison M."/>
            <person name="Strong C."/>
            <person name="Farmer C."/>
            <person name="Delahaunty K."/>
            <person name="Markovic C."/>
            <person name="Hall O."/>
            <person name="Minx P."/>
            <person name="Tomlinson C."/>
            <person name="Mitreva M."/>
            <person name="Hou S."/>
            <person name="Chen J."/>
            <person name="Wollam A."/>
            <person name="Pepin K.H."/>
            <person name="Johnson M."/>
            <person name="Bhonagiri V."/>
            <person name="Zhang X."/>
            <person name="Suruliraj S."/>
            <person name="Warren W."/>
            <person name="Chinwalla A."/>
            <person name="Mardis E.R."/>
            <person name="Wilson R.K."/>
        </authorList>
    </citation>
    <scope>NUCLEOTIDE SEQUENCE [LARGE SCALE GENOMIC DNA]</scope>
    <source>
        <strain evidence="3 4">F0432</strain>
    </source>
</reference>
<dbReference type="SUPFAM" id="SSF47413">
    <property type="entry name" value="lambda repressor-like DNA-binding domains"/>
    <property type="match status" value="1"/>
</dbReference>
<comment type="caution">
    <text evidence="3">The sequence shown here is derived from an EMBL/GenBank/DDBJ whole genome shotgun (WGS) entry which is preliminary data.</text>
</comment>
<dbReference type="InterPro" id="IPR001387">
    <property type="entry name" value="Cro/C1-type_HTH"/>
</dbReference>
<organism evidence="3 4">
    <name type="scientific">Cardiobacterium valvarum F0432</name>
    <dbReference type="NCBI Taxonomy" id="797473"/>
    <lineage>
        <taxon>Bacteria</taxon>
        <taxon>Pseudomonadati</taxon>
        <taxon>Pseudomonadota</taxon>
        <taxon>Gammaproteobacteria</taxon>
        <taxon>Cardiobacteriales</taxon>
        <taxon>Cardiobacteriaceae</taxon>
        <taxon>Cardiobacterium</taxon>
    </lineage>
</organism>
<protein>
    <submittedName>
        <fullName evidence="3">Toxin-antitoxin system, antitoxin component, Xre domain protein</fullName>
    </submittedName>
</protein>
<dbReference type="Gene3D" id="1.10.260.40">
    <property type="entry name" value="lambda repressor-like DNA-binding domains"/>
    <property type="match status" value="1"/>
</dbReference>
<gene>
    <name evidence="3" type="ORF">HMPREF9080_02922</name>
</gene>
<dbReference type="RefSeq" id="WP_006986906.1">
    <property type="nucleotide sequence ID" value="NZ_JH417969.1"/>
</dbReference>
<evidence type="ECO:0000313" key="4">
    <source>
        <dbReference type="Proteomes" id="UP000004750"/>
    </source>
</evidence>